<dbReference type="SMART" id="SM00921">
    <property type="entry name" value="MHC_II_beta"/>
    <property type="match status" value="1"/>
</dbReference>
<keyword evidence="9" id="KW-0491">MHC II</keyword>
<evidence type="ECO:0000256" key="6">
    <source>
        <dbReference type="ARBA" id="ARBA00023136"/>
    </source>
</evidence>
<keyword evidence="7" id="KW-1015">Disulfide bond</keyword>
<dbReference type="GO" id="GO:0002504">
    <property type="term" value="P:antigen processing and presentation of peptide or polysaccharide antigen via MHC class II"/>
    <property type="evidence" value="ECO:0007669"/>
    <property type="project" value="UniProtKB-KW"/>
</dbReference>
<evidence type="ECO:0000313" key="11">
    <source>
        <dbReference type="Ensembl" id="ENSCPBP00000002877.1"/>
    </source>
</evidence>
<dbReference type="PANTHER" id="PTHR19944">
    <property type="entry name" value="MHC CLASS II-RELATED"/>
    <property type="match status" value="1"/>
</dbReference>
<dbReference type="InterPro" id="IPR014745">
    <property type="entry name" value="MHC_II_a/b_N"/>
</dbReference>
<feature type="domain" description="MHC class II beta chain N-terminal" evidence="10">
    <location>
        <begin position="28"/>
        <end position="94"/>
    </location>
</feature>
<dbReference type="AlphaFoldDB" id="A0A8C3F3T6"/>
<reference evidence="11" key="2">
    <citation type="submission" date="2025-09" db="UniProtKB">
        <authorList>
            <consortium name="Ensembl"/>
        </authorList>
    </citation>
    <scope>IDENTIFICATION</scope>
</reference>
<keyword evidence="5" id="KW-1064">Adaptive immunity</keyword>
<evidence type="ECO:0000256" key="5">
    <source>
        <dbReference type="ARBA" id="ARBA00023130"/>
    </source>
</evidence>
<comment type="subcellular location">
    <subcellularLocation>
        <location evidence="1">Membrane</location>
        <topology evidence="1">Single-pass type I membrane protein</topology>
    </subcellularLocation>
</comment>
<keyword evidence="3" id="KW-0391">Immunity</keyword>
<dbReference type="Proteomes" id="UP000694380">
    <property type="component" value="Unplaced"/>
</dbReference>
<dbReference type="GO" id="GO:0042613">
    <property type="term" value="C:MHC class II protein complex"/>
    <property type="evidence" value="ECO:0007669"/>
    <property type="project" value="UniProtKB-KW"/>
</dbReference>
<dbReference type="Gene3D" id="3.10.320.10">
    <property type="entry name" value="Class II Histocompatibility Antigen, M Beta Chain, Chain B, domain 1"/>
    <property type="match status" value="1"/>
</dbReference>
<dbReference type="GO" id="GO:0002250">
    <property type="term" value="P:adaptive immune response"/>
    <property type="evidence" value="ECO:0007669"/>
    <property type="project" value="UniProtKB-KW"/>
</dbReference>
<dbReference type="InterPro" id="IPR000353">
    <property type="entry name" value="MHC_II_b_N"/>
</dbReference>
<dbReference type="SUPFAM" id="SSF54452">
    <property type="entry name" value="MHC antigen-recognition domain"/>
    <property type="match status" value="1"/>
</dbReference>
<dbReference type="PANTHER" id="PTHR19944:SF99">
    <property type="entry name" value="HLA CLASS II HISTOCOMPATIBILITY ANTIGEN, DRB1 BETA CHAIN"/>
    <property type="match status" value="1"/>
</dbReference>
<proteinExistence type="predicted"/>
<dbReference type="FunFam" id="3.10.320.10:FF:000001">
    <property type="entry name" value="HLA class II histocompatibility antigen, DRB1-1 beta chain"/>
    <property type="match status" value="1"/>
</dbReference>
<protein>
    <recommendedName>
        <fullName evidence="10">MHC class II beta chain N-terminal domain-containing protein</fullName>
    </recommendedName>
</protein>
<evidence type="ECO:0000256" key="2">
    <source>
        <dbReference type="ARBA" id="ARBA00022692"/>
    </source>
</evidence>
<name>A0A8C3F3T6_CHRPI</name>
<keyword evidence="2" id="KW-0812">Transmembrane</keyword>
<evidence type="ECO:0000259" key="10">
    <source>
        <dbReference type="SMART" id="SM00921"/>
    </source>
</evidence>
<dbReference type="Pfam" id="PF00969">
    <property type="entry name" value="MHC_II_beta"/>
    <property type="match status" value="1"/>
</dbReference>
<evidence type="ECO:0000256" key="3">
    <source>
        <dbReference type="ARBA" id="ARBA00022859"/>
    </source>
</evidence>
<evidence type="ECO:0000313" key="12">
    <source>
        <dbReference type="Proteomes" id="UP000694380"/>
    </source>
</evidence>
<organism evidence="11 12">
    <name type="scientific">Chrysemys picta bellii</name>
    <name type="common">Western painted turtle</name>
    <name type="synonym">Emys bellii</name>
    <dbReference type="NCBI Taxonomy" id="8478"/>
    <lineage>
        <taxon>Eukaryota</taxon>
        <taxon>Metazoa</taxon>
        <taxon>Chordata</taxon>
        <taxon>Craniata</taxon>
        <taxon>Vertebrata</taxon>
        <taxon>Euteleostomi</taxon>
        <taxon>Archelosauria</taxon>
        <taxon>Testudinata</taxon>
        <taxon>Testudines</taxon>
        <taxon>Cryptodira</taxon>
        <taxon>Durocryptodira</taxon>
        <taxon>Testudinoidea</taxon>
        <taxon>Emydidae</taxon>
        <taxon>Chrysemys</taxon>
    </lineage>
</organism>
<evidence type="ECO:0000256" key="1">
    <source>
        <dbReference type="ARBA" id="ARBA00004479"/>
    </source>
</evidence>
<sequence>MGAGRILGAGSARLSPPHAGRFLHQGKSECYFTNGTERVRYLRRYIYDRRQIAHFDSDVGLWVADTELGRPSAEYWNKDPAFLADRRAAVDRGV</sequence>
<evidence type="ECO:0000256" key="8">
    <source>
        <dbReference type="ARBA" id="ARBA00023180"/>
    </source>
</evidence>
<keyword evidence="4" id="KW-1133">Transmembrane helix</keyword>
<dbReference type="Ensembl" id="ENSCPBT00000003512.1">
    <property type="protein sequence ID" value="ENSCPBP00000002877.1"/>
    <property type="gene ID" value="ENSCPBG00000002318.1"/>
</dbReference>
<dbReference type="GeneTree" id="ENSGT00940000154993"/>
<keyword evidence="6" id="KW-0472">Membrane</keyword>
<evidence type="ECO:0000256" key="4">
    <source>
        <dbReference type="ARBA" id="ARBA00022989"/>
    </source>
</evidence>
<evidence type="ECO:0000256" key="7">
    <source>
        <dbReference type="ARBA" id="ARBA00023157"/>
    </source>
</evidence>
<evidence type="ECO:0000256" key="9">
    <source>
        <dbReference type="ARBA" id="ARBA00023182"/>
    </source>
</evidence>
<reference evidence="11" key="1">
    <citation type="submission" date="2025-08" db="UniProtKB">
        <authorList>
            <consortium name="Ensembl"/>
        </authorList>
    </citation>
    <scope>IDENTIFICATION</scope>
</reference>
<keyword evidence="8" id="KW-0325">Glycoprotein</keyword>
<dbReference type="InterPro" id="IPR050160">
    <property type="entry name" value="MHC/Immunoglobulin"/>
</dbReference>
<dbReference type="InterPro" id="IPR011162">
    <property type="entry name" value="MHC_I/II-like_Ag-recog"/>
</dbReference>
<keyword evidence="12" id="KW-1185">Reference proteome</keyword>
<accession>A0A8C3F3T6</accession>
<dbReference type="OMA" id="LWIPFGY"/>